<keyword evidence="2" id="KW-1185">Reference proteome</keyword>
<dbReference type="InterPro" id="IPR041492">
    <property type="entry name" value="HAD_2"/>
</dbReference>
<dbReference type="InterPro" id="IPR006439">
    <property type="entry name" value="HAD-SF_hydro_IA"/>
</dbReference>
<proteinExistence type="predicted"/>
<sequence>MLEARSVEKFKQDVVVIPGARPFLEALSASSALWAIVTSGTEPGTNGWIETFNLPGPDGLVAAESVTGGEPDPTCYQMGLSKLGLQDQAAQVLVLEDSPAGIKSGNAANCKALAVVATHSMEQIMAAGPDWIVKDLDSIKVVGKVEGRIVVEISDVLWRRG</sequence>
<name>A0A8H4LQL6_9HYPO</name>
<gene>
    <name evidence="1" type="ORF">FALBO_1151</name>
</gene>
<dbReference type="OrthoDB" id="40579at2759"/>
<dbReference type="Gene3D" id="3.40.50.1000">
    <property type="entry name" value="HAD superfamily/HAD-like"/>
    <property type="match status" value="1"/>
</dbReference>
<dbReference type="InterPro" id="IPR051806">
    <property type="entry name" value="HAD-like_SPP"/>
</dbReference>
<dbReference type="InterPro" id="IPR023214">
    <property type="entry name" value="HAD_sf"/>
</dbReference>
<dbReference type="Pfam" id="PF13419">
    <property type="entry name" value="HAD_2"/>
    <property type="match status" value="1"/>
</dbReference>
<comment type="caution">
    <text evidence="1">The sequence shown here is derived from an EMBL/GenBank/DDBJ whole genome shotgun (WGS) entry which is preliminary data.</text>
</comment>
<dbReference type="GO" id="GO:0050308">
    <property type="term" value="F:sugar-phosphatase activity"/>
    <property type="evidence" value="ECO:0007669"/>
    <property type="project" value="TreeGrafter"/>
</dbReference>
<keyword evidence="1" id="KW-0378">Hydrolase</keyword>
<dbReference type="InterPro" id="IPR036412">
    <property type="entry name" value="HAD-like_sf"/>
</dbReference>
<reference evidence="1 2" key="1">
    <citation type="submission" date="2020-01" db="EMBL/GenBank/DDBJ databases">
        <title>Identification and distribution of gene clusters putatively required for synthesis of sphingolipid metabolism inhibitors in phylogenetically diverse species of the filamentous fungus Fusarium.</title>
        <authorList>
            <person name="Kim H.-S."/>
            <person name="Busman M."/>
            <person name="Brown D.W."/>
            <person name="Divon H."/>
            <person name="Uhlig S."/>
            <person name="Proctor R.H."/>
        </authorList>
    </citation>
    <scope>NUCLEOTIDE SEQUENCE [LARGE SCALE GENOMIC DNA]</scope>
    <source>
        <strain evidence="1 2">NRRL 20459</strain>
    </source>
</reference>
<organism evidence="1 2">
    <name type="scientific">Fusarium albosuccineum</name>
    <dbReference type="NCBI Taxonomy" id="1237068"/>
    <lineage>
        <taxon>Eukaryota</taxon>
        <taxon>Fungi</taxon>
        <taxon>Dikarya</taxon>
        <taxon>Ascomycota</taxon>
        <taxon>Pezizomycotina</taxon>
        <taxon>Sordariomycetes</taxon>
        <taxon>Hypocreomycetidae</taxon>
        <taxon>Hypocreales</taxon>
        <taxon>Nectriaceae</taxon>
        <taxon>Fusarium</taxon>
        <taxon>Fusarium decemcellulare species complex</taxon>
    </lineage>
</organism>
<dbReference type="PANTHER" id="PTHR43481">
    <property type="entry name" value="FRUCTOSE-1-PHOSPHATE PHOSPHATASE"/>
    <property type="match status" value="1"/>
</dbReference>
<protein>
    <submittedName>
        <fullName evidence="1">Haloacid dehalogenase-like hydrolase</fullName>
    </submittedName>
</protein>
<dbReference type="PANTHER" id="PTHR43481:SF4">
    <property type="entry name" value="GLYCEROL-1-PHOSPHATE PHOSPHOHYDROLASE 1-RELATED"/>
    <property type="match status" value="1"/>
</dbReference>
<dbReference type="SUPFAM" id="SSF56784">
    <property type="entry name" value="HAD-like"/>
    <property type="match status" value="1"/>
</dbReference>
<evidence type="ECO:0000313" key="1">
    <source>
        <dbReference type="EMBL" id="KAF4471933.1"/>
    </source>
</evidence>
<dbReference type="NCBIfam" id="TIGR01509">
    <property type="entry name" value="HAD-SF-IA-v3"/>
    <property type="match status" value="1"/>
</dbReference>
<dbReference type="Proteomes" id="UP000554235">
    <property type="component" value="Unassembled WGS sequence"/>
</dbReference>
<evidence type="ECO:0000313" key="2">
    <source>
        <dbReference type="Proteomes" id="UP000554235"/>
    </source>
</evidence>
<dbReference type="AlphaFoldDB" id="A0A8H4LQL6"/>
<accession>A0A8H4LQL6</accession>
<dbReference type="EMBL" id="JAADYS010000148">
    <property type="protein sequence ID" value="KAF4471933.1"/>
    <property type="molecule type" value="Genomic_DNA"/>
</dbReference>